<dbReference type="EMBL" id="PNGT01000002">
    <property type="protein sequence ID" value="PMC52953.1"/>
    <property type="molecule type" value="Genomic_DNA"/>
</dbReference>
<dbReference type="RefSeq" id="WP_102189630.1">
    <property type="nucleotide sequence ID" value="NZ_PNGT01000002.1"/>
</dbReference>
<evidence type="ECO:0000313" key="1">
    <source>
        <dbReference type="EMBL" id="PMC52953.1"/>
    </source>
</evidence>
<dbReference type="Proteomes" id="UP000235670">
    <property type="component" value="Unassembled WGS sequence"/>
</dbReference>
<accession>A0A2N6SGA4</accession>
<evidence type="ECO:0008006" key="3">
    <source>
        <dbReference type="Google" id="ProtNLM"/>
    </source>
</evidence>
<protein>
    <recommendedName>
        <fullName evidence="3">Prophage pi2 protein 38</fullName>
    </recommendedName>
</protein>
<gene>
    <name evidence="1" type="ORF">CJ218_03410</name>
</gene>
<name>A0A2N6SGA4_9BACL</name>
<dbReference type="OrthoDB" id="2061576at2"/>
<evidence type="ECO:0000313" key="2">
    <source>
        <dbReference type="Proteomes" id="UP000235670"/>
    </source>
</evidence>
<dbReference type="AlphaFoldDB" id="A0A2N6SGA4"/>
<dbReference type="STRING" id="84135.GCA_001052115_00769"/>
<sequence length="105" mass="12787">MNKNEVCEMLYKLEIPFVYSHFKEGSAPRLPFLIYYYDGENTFKADGKLYYSVKNLIIEMYTEKKDFKLEKKIEDLLQTYSLIYTKDEVWIPNEEMYETIYKMEV</sequence>
<proteinExistence type="predicted"/>
<comment type="caution">
    <text evidence="1">The sequence shown here is derived from an EMBL/GenBank/DDBJ whole genome shotgun (WGS) entry which is preliminary data.</text>
</comment>
<reference evidence="1 2" key="1">
    <citation type="submission" date="2017-09" db="EMBL/GenBank/DDBJ databases">
        <title>Bacterial strain isolated from the female urinary microbiota.</title>
        <authorList>
            <person name="Thomas-White K."/>
            <person name="Kumar N."/>
            <person name="Forster S."/>
            <person name="Putonti C."/>
            <person name="Lawley T."/>
            <person name="Wolfe A.J."/>
        </authorList>
    </citation>
    <scope>NUCLEOTIDE SEQUENCE [LARGE SCALE GENOMIC DNA]</scope>
    <source>
        <strain evidence="1 2">UMB0186</strain>
    </source>
</reference>
<organism evidence="1 2">
    <name type="scientific">Gemella sanguinis</name>
    <dbReference type="NCBI Taxonomy" id="84135"/>
    <lineage>
        <taxon>Bacteria</taxon>
        <taxon>Bacillati</taxon>
        <taxon>Bacillota</taxon>
        <taxon>Bacilli</taxon>
        <taxon>Bacillales</taxon>
        <taxon>Gemellaceae</taxon>
        <taxon>Gemella</taxon>
    </lineage>
</organism>